<gene>
    <name evidence="1" type="ORF">KTQ36_08645</name>
</gene>
<proteinExistence type="predicted"/>
<name>A0ABS6V7A7_9SPHN</name>
<dbReference type="EMBL" id="JAHVAH010000001">
    <property type="protein sequence ID" value="MBW0145361.1"/>
    <property type="molecule type" value="Genomic_DNA"/>
</dbReference>
<evidence type="ECO:0000313" key="2">
    <source>
        <dbReference type="Proteomes" id="UP000698028"/>
    </source>
</evidence>
<dbReference type="InterPro" id="IPR010287">
    <property type="entry name" value="DUF892_YciF-like"/>
</dbReference>
<organism evidence="1 2">
    <name type="scientific">Sphingomicrobium clamense</name>
    <dbReference type="NCBI Taxonomy" id="2851013"/>
    <lineage>
        <taxon>Bacteria</taxon>
        <taxon>Pseudomonadati</taxon>
        <taxon>Pseudomonadota</taxon>
        <taxon>Alphaproteobacteria</taxon>
        <taxon>Sphingomonadales</taxon>
        <taxon>Sphingomonadaceae</taxon>
        <taxon>Sphingomicrobium</taxon>
    </lineage>
</organism>
<dbReference type="Proteomes" id="UP000698028">
    <property type="component" value="Unassembled WGS sequence"/>
</dbReference>
<protein>
    <submittedName>
        <fullName evidence="1">DUF892 family protein</fullName>
    </submittedName>
</protein>
<dbReference type="InterPro" id="IPR047114">
    <property type="entry name" value="YciF"/>
</dbReference>
<reference evidence="1 2" key="1">
    <citation type="submission" date="2021-07" db="EMBL/GenBank/DDBJ databases">
        <title>The draft genome sequence of Sphingomicrobium sp. B8.</title>
        <authorList>
            <person name="Mu L."/>
        </authorList>
    </citation>
    <scope>NUCLEOTIDE SEQUENCE [LARGE SCALE GENOMIC DNA]</scope>
    <source>
        <strain evidence="1 2">B8</strain>
    </source>
</reference>
<accession>A0ABS6V7A7</accession>
<sequence length="167" mass="18371">MNVSAPKNLKDCYTHELKDLISANDQMKGVVKELHDAAENDDLKAMLKKTVDGIEQHTETTKQLLQDCGESGKEHCKGMEGLVKEARKHALEEAPHLNAVQDVVILTQYQRLCHYGICGFGSAAAFAEGLGKSDHADKLDQITKDIYWADEEMTKVAEGCVNEAAKA</sequence>
<keyword evidence="2" id="KW-1185">Reference proteome</keyword>
<dbReference type="PANTHER" id="PTHR30565:SF9">
    <property type="entry name" value="PROTEIN YCIF"/>
    <property type="match status" value="1"/>
</dbReference>
<dbReference type="RefSeq" id="WP_218633274.1">
    <property type="nucleotide sequence ID" value="NZ_JAHVAH010000001.1"/>
</dbReference>
<comment type="caution">
    <text evidence="1">The sequence shown here is derived from an EMBL/GenBank/DDBJ whole genome shotgun (WGS) entry which is preliminary data.</text>
</comment>
<dbReference type="PANTHER" id="PTHR30565">
    <property type="entry name" value="PROTEIN YCIF"/>
    <property type="match status" value="1"/>
</dbReference>
<evidence type="ECO:0000313" key="1">
    <source>
        <dbReference type="EMBL" id="MBW0145361.1"/>
    </source>
</evidence>
<dbReference type="Pfam" id="PF05974">
    <property type="entry name" value="DUF892"/>
    <property type="match status" value="1"/>
</dbReference>